<proteinExistence type="predicted"/>
<dbReference type="AlphaFoldDB" id="A0A0N4ZZK9"/>
<sequence length="326" mass="36270">MASSSAKRGRPTKHEHNITARLGEPSASPVHCPSIDNSMTGETYVEDVQGGSGRHRNVRRPGFRRRADERRRHAAGQRRHQLRRARRSPAGGRRDRRCSGRPGRQPGWRELLPRDLEPAHPYGTGSQLSPDRQPVGRPALHRHRLAGRVGPDRRRRLGERPLRRAELIDFLPRIDQSEGRPERGGLCALLADPKDTRHPEELITRNGHAIAPPNVRGVQIDNHPVAGTIQGGHRVALDPQTEQAVLPRRQIRLLPAFSQGQARVVEEALVACARQTEQGDGQDARPGVVCQIRELAQAEARRLQYAHQAFGGGPSRPRRRAGAKPL</sequence>
<evidence type="ECO:0000313" key="3">
    <source>
        <dbReference type="WBParaSite" id="PTRK_0001436200.1"/>
    </source>
</evidence>
<feature type="compositionally biased region" description="Basic residues" evidence="1">
    <location>
        <begin position="72"/>
        <end position="87"/>
    </location>
</feature>
<evidence type="ECO:0000313" key="2">
    <source>
        <dbReference type="Proteomes" id="UP000038045"/>
    </source>
</evidence>
<dbReference type="Proteomes" id="UP000038045">
    <property type="component" value="Unplaced"/>
</dbReference>
<organism evidence="2 3">
    <name type="scientific">Parastrongyloides trichosuri</name>
    <name type="common">Possum-specific nematode worm</name>
    <dbReference type="NCBI Taxonomy" id="131310"/>
    <lineage>
        <taxon>Eukaryota</taxon>
        <taxon>Metazoa</taxon>
        <taxon>Ecdysozoa</taxon>
        <taxon>Nematoda</taxon>
        <taxon>Chromadorea</taxon>
        <taxon>Rhabditida</taxon>
        <taxon>Tylenchina</taxon>
        <taxon>Panagrolaimomorpha</taxon>
        <taxon>Strongyloidoidea</taxon>
        <taxon>Strongyloididae</taxon>
        <taxon>Parastrongyloides</taxon>
    </lineage>
</organism>
<dbReference type="WBParaSite" id="PTRK_0001436200.1">
    <property type="protein sequence ID" value="PTRK_0001436200.1"/>
    <property type="gene ID" value="PTRK_0001436200"/>
</dbReference>
<reference evidence="3" key="1">
    <citation type="submission" date="2017-02" db="UniProtKB">
        <authorList>
            <consortium name="WormBaseParasite"/>
        </authorList>
    </citation>
    <scope>IDENTIFICATION</scope>
</reference>
<feature type="region of interest" description="Disordered" evidence="1">
    <location>
        <begin position="1"/>
        <end position="135"/>
    </location>
</feature>
<keyword evidence="2" id="KW-1185">Reference proteome</keyword>
<protein>
    <submittedName>
        <fullName evidence="3">DUF5681 domain-containing protein</fullName>
    </submittedName>
</protein>
<evidence type="ECO:0000256" key="1">
    <source>
        <dbReference type="SAM" id="MobiDB-lite"/>
    </source>
</evidence>
<accession>A0A0N4ZZK9</accession>
<name>A0A0N4ZZK9_PARTI</name>
<feature type="compositionally biased region" description="Basic residues" evidence="1">
    <location>
        <begin position="53"/>
        <end position="64"/>
    </location>
</feature>